<keyword evidence="5" id="KW-1185">Reference proteome</keyword>
<dbReference type="Proteomes" id="UP000245629">
    <property type="component" value="Chromosome 2"/>
</dbReference>
<evidence type="ECO:0000313" key="4">
    <source>
        <dbReference type="EMBL" id="AWK85974.1"/>
    </source>
</evidence>
<reference evidence="5" key="1">
    <citation type="submission" date="2018-05" db="EMBL/GenBank/DDBJ databases">
        <title>Azospirillum thermophila sp. nov., a novel isolated from hot spring.</title>
        <authorList>
            <person name="Zhao Z."/>
        </authorList>
    </citation>
    <scope>NUCLEOTIDE SEQUENCE [LARGE SCALE GENOMIC DNA]</scope>
    <source>
        <strain evidence="5">CFH 70021</strain>
    </source>
</reference>
<dbReference type="InterPro" id="IPR001789">
    <property type="entry name" value="Sig_transdc_resp-reg_receiver"/>
</dbReference>
<accession>A0A2S2CN71</accession>
<dbReference type="PANTHER" id="PTHR44591">
    <property type="entry name" value="STRESS RESPONSE REGULATOR PROTEIN 1"/>
    <property type="match status" value="1"/>
</dbReference>
<dbReference type="SMART" id="SM00448">
    <property type="entry name" value="REC"/>
    <property type="match status" value="1"/>
</dbReference>
<dbReference type="SUPFAM" id="SSF52172">
    <property type="entry name" value="CheY-like"/>
    <property type="match status" value="1"/>
</dbReference>
<dbReference type="Pfam" id="PF00072">
    <property type="entry name" value="Response_reg"/>
    <property type="match status" value="1"/>
</dbReference>
<proteinExistence type="predicted"/>
<feature type="modified residue" description="4-aspartylphosphate" evidence="2">
    <location>
        <position position="56"/>
    </location>
</feature>
<dbReference type="CDD" id="cd00156">
    <property type="entry name" value="REC"/>
    <property type="match status" value="1"/>
</dbReference>
<feature type="domain" description="Response regulatory" evidence="3">
    <location>
        <begin position="7"/>
        <end position="118"/>
    </location>
</feature>
<dbReference type="PROSITE" id="PS50110">
    <property type="entry name" value="RESPONSE_REGULATORY"/>
    <property type="match status" value="1"/>
</dbReference>
<gene>
    <name evidence="4" type="ORF">DEW08_06645</name>
</gene>
<dbReference type="RefSeq" id="WP_109325561.1">
    <property type="nucleotide sequence ID" value="NZ_CP029353.1"/>
</dbReference>
<evidence type="ECO:0000259" key="3">
    <source>
        <dbReference type="PROSITE" id="PS50110"/>
    </source>
</evidence>
<organism evidence="4 5">
    <name type="scientific">Azospirillum thermophilum</name>
    <dbReference type="NCBI Taxonomy" id="2202148"/>
    <lineage>
        <taxon>Bacteria</taxon>
        <taxon>Pseudomonadati</taxon>
        <taxon>Pseudomonadota</taxon>
        <taxon>Alphaproteobacteria</taxon>
        <taxon>Rhodospirillales</taxon>
        <taxon>Azospirillaceae</taxon>
        <taxon>Azospirillum</taxon>
    </lineage>
</organism>
<dbReference type="OrthoDB" id="7356227at2"/>
<evidence type="ECO:0000256" key="1">
    <source>
        <dbReference type="ARBA" id="ARBA00022553"/>
    </source>
</evidence>
<evidence type="ECO:0000313" key="5">
    <source>
        <dbReference type="Proteomes" id="UP000245629"/>
    </source>
</evidence>
<keyword evidence="1 2" id="KW-0597">Phosphoprotein</keyword>
<dbReference type="InterPro" id="IPR011006">
    <property type="entry name" value="CheY-like_superfamily"/>
</dbReference>
<dbReference type="InterPro" id="IPR050595">
    <property type="entry name" value="Bact_response_regulator"/>
</dbReference>
<dbReference type="Gene3D" id="3.40.50.2300">
    <property type="match status" value="1"/>
</dbReference>
<name>A0A2S2CN71_9PROT</name>
<sequence>MVVHDQHILIVDDEAMVLMSLADVLRSAGYRVSMAHDGLEAWAVYQNESVDLLITDMQMPHMGGYDLIQSVRAIRPDQPVIAMTAYCNMLPREEPGRLAILWKPFSSAKLFTFVGNLLNVQSAA</sequence>
<dbReference type="AlphaFoldDB" id="A0A2S2CN71"/>
<evidence type="ECO:0000256" key="2">
    <source>
        <dbReference type="PROSITE-ProRule" id="PRU00169"/>
    </source>
</evidence>
<dbReference type="KEGG" id="azz:DEW08_06645"/>
<protein>
    <submittedName>
        <fullName evidence="4">Response regulator</fullName>
    </submittedName>
</protein>
<dbReference type="GO" id="GO:0000160">
    <property type="term" value="P:phosphorelay signal transduction system"/>
    <property type="evidence" value="ECO:0007669"/>
    <property type="project" value="InterPro"/>
</dbReference>
<dbReference type="PANTHER" id="PTHR44591:SF3">
    <property type="entry name" value="RESPONSE REGULATORY DOMAIN-CONTAINING PROTEIN"/>
    <property type="match status" value="1"/>
</dbReference>
<dbReference type="EMBL" id="CP029353">
    <property type="protein sequence ID" value="AWK85974.1"/>
    <property type="molecule type" value="Genomic_DNA"/>
</dbReference>